<dbReference type="Gene3D" id="3.30.1380.10">
    <property type="match status" value="1"/>
</dbReference>
<dbReference type="Proteomes" id="UP001209654">
    <property type="component" value="Unassembled WGS sequence"/>
</dbReference>
<feature type="chain" id="PRO_5046691649" description="D-alanyl-D-alanine carboxypeptidase-like core domain-containing protein" evidence="1">
    <location>
        <begin position="19"/>
        <end position="214"/>
    </location>
</feature>
<feature type="signal peptide" evidence="1">
    <location>
        <begin position="1"/>
        <end position="18"/>
    </location>
</feature>
<reference evidence="3 4" key="1">
    <citation type="journal article" date="2023" name="Int. J. Syst. Evol. Microbiol.">
        <title>Arthrobacter mangrovi sp. nov., an actinobacterium isolated from the rhizosphere of a mangrove.</title>
        <authorList>
            <person name="Hamada M."/>
            <person name="Saitou S."/>
            <person name="Enomoto N."/>
            <person name="Nanri K."/>
            <person name="Hidaka K."/>
            <person name="Miura T."/>
            <person name="Tamura T."/>
        </authorList>
    </citation>
    <scope>NUCLEOTIDE SEQUENCE [LARGE SCALE GENOMIC DNA]</scope>
    <source>
        <strain evidence="3 4">NBRC 112813</strain>
    </source>
</reference>
<name>A0ABQ5MPR4_9MICC</name>
<dbReference type="PANTHER" id="PTHR34385">
    <property type="entry name" value="D-ALANYL-D-ALANINE CARBOXYPEPTIDASE"/>
    <property type="match status" value="1"/>
</dbReference>
<dbReference type="SUPFAM" id="SSF55166">
    <property type="entry name" value="Hedgehog/DD-peptidase"/>
    <property type="match status" value="1"/>
</dbReference>
<evidence type="ECO:0000259" key="2">
    <source>
        <dbReference type="Pfam" id="PF02557"/>
    </source>
</evidence>
<comment type="caution">
    <text evidence="3">The sequence shown here is derived from an EMBL/GenBank/DDBJ whole genome shotgun (WGS) entry which is preliminary data.</text>
</comment>
<keyword evidence="4" id="KW-1185">Reference proteome</keyword>
<dbReference type="InterPro" id="IPR058193">
    <property type="entry name" value="VanY/YodJ_core_dom"/>
</dbReference>
<dbReference type="CDD" id="cd14852">
    <property type="entry name" value="LD-carboxypeptidase"/>
    <property type="match status" value="1"/>
</dbReference>
<feature type="domain" description="D-alanyl-D-alanine carboxypeptidase-like core" evidence="2">
    <location>
        <begin position="58"/>
        <end position="186"/>
    </location>
</feature>
<protein>
    <recommendedName>
        <fullName evidence="2">D-alanyl-D-alanine carboxypeptidase-like core domain-containing protein</fullName>
    </recommendedName>
</protein>
<organism evidence="3 4">
    <name type="scientific">Arthrobacter mangrovi</name>
    <dbReference type="NCBI Taxonomy" id="2966350"/>
    <lineage>
        <taxon>Bacteria</taxon>
        <taxon>Bacillati</taxon>
        <taxon>Actinomycetota</taxon>
        <taxon>Actinomycetes</taxon>
        <taxon>Micrococcales</taxon>
        <taxon>Micrococcaceae</taxon>
        <taxon>Arthrobacter</taxon>
    </lineage>
</organism>
<dbReference type="InterPro" id="IPR009045">
    <property type="entry name" value="Zn_M74/Hedgehog-like"/>
</dbReference>
<accession>A0ABQ5MPR4</accession>
<dbReference type="EMBL" id="BRVS01000001">
    <property type="protein sequence ID" value="GLB65974.1"/>
    <property type="molecule type" value="Genomic_DNA"/>
</dbReference>
<proteinExistence type="predicted"/>
<dbReference type="Pfam" id="PF02557">
    <property type="entry name" value="VanY"/>
    <property type="match status" value="1"/>
</dbReference>
<evidence type="ECO:0000313" key="4">
    <source>
        <dbReference type="Proteomes" id="UP001209654"/>
    </source>
</evidence>
<evidence type="ECO:0000256" key="1">
    <source>
        <dbReference type="SAM" id="SignalP"/>
    </source>
</evidence>
<keyword evidence="1" id="KW-0732">Signal</keyword>
<dbReference type="PANTHER" id="PTHR34385:SF1">
    <property type="entry name" value="PEPTIDOGLYCAN L-ALANYL-D-GLUTAMATE ENDOPEPTIDASE CWLK"/>
    <property type="match status" value="1"/>
</dbReference>
<dbReference type="InterPro" id="IPR052179">
    <property type="entry name" value="DD-CPase-like"/>
</dbReference>
<evidence type="ECO:0000313" key="3">
    <source>
        <dbReference type="EMBL" id="GLB65974.1"/>
    </source>
</evidence>
<gene>
    <name evidence="3" type="ORF">AHIS1636_04130</name>
</gene>
<sequence length="214" mass="23063">MLPAMFVCLGLVAPAATAATVKGYEIDAPSSLQVVVNKHRKLNPQNYVPSRLARIQGESLRAEAADAYKKFASAAKKAGVTIVPVSGYRSYNQQASLYNNYVLQYGQETADTLAARPGHSEHQTGLAMDIGNPGGTCALDPCFENTPAGKWAAEHADDYGFIIRYPKGAEATTGYTYEPWHLRYVGTSLVGDMNDGGFRTLEDFFGLGAAPDYL</sequence>
<dbReference type="InterPro" id="IPR003709">
    <property type="entry name" value="VanY-like_core_dom"/>
</dbReference>